<dbReference type="EMBL" id="FNGS01000002">
    <property type="protein sequence ID" value="SDL42957.1"/>
    <property type="molecule type" value="Genomic_DNA"/>
</dbReference>
<evidence type="ECO:0000259" key="2">
    <source>
        <dbReference type="SMART" id="SM00867"/>
    </source>
</evidence>
<evidence type="ECO:0000313" key="4">
    <source>
        <dbReference type="Proteomes" id="UP000198901"/>
    </source>
</evidence>
<name>A0A1G9JZD7_9BACT</name>
<dbReference type="PANTHER" id="PTHR34406">
    <property type="entry name" value="PROTEIN YCEI"/>
    <property type="match status" value="1"/>
</dbReference>
<keyword evidence="1" id="KW-0732">Signal</keyword>
<feature type="domain" description="Lipid/polyisoprenoid-binding YceI-like" evidence="2">
    <location>
        <begin position="21"/>
        <end position="177"/>
    </location>
</feature>
<feature type="chain" id="PRO_5011529517" evidence="1">
    <location>
        <begin position="19"/>
        <end position="179"/>
    </location>
</feature>
<feature type="signal peptide" evidence="1">
    <location>
        <begin position="1"/>
        <end position="18"/>
    </location>
</feature>
<evidence type="ECO:0000313" key="3">
    <source>
        <dbReference type="EMBL" id="SDL42957.1"/>
    </source>
</evidence>
<dbReference type="Pfam" id="PF04264">
    <property type="entry name" value="YceI"/>
    <property type="match status" value="1"/>
</dbReference>
<accession>A0A1G9JZD7</accession>
<evidence type="ECO:0000256" key="1">
    <source>
        <dbReference type="SAM" id="SignalP"/>
    </source>
</evidence>
<sequence length="179" mass="19752">MKLLLLWLAGLVSLLPSAGRKLVADPAASVIRYKMHHPMHDWEGISHQVQSVAVYNDETDRFDAAAVSVNVASFDTKNANRDSHTIEVLEGIKYPRVTFSSSRITQTGSRLAISGNLTFHGVTKPVTIEGTRTDDGNRVVVSGGFPVKMSDYGVERPSLMMVPTDESFEIQFSLVFSRR</sequence>
<dbReference type="RefSeq" id="WP_093198173.1">
    <property type="nucleotide sequence ID" value="NZ_FNGS01000002.1"/>
</dbReference>
<dbReference type="InterPro" id="IPR007372">
    <property type="entry name" value="Lipid/polyisoprenoid-bd_YceI"/>
</dbReference>
<dbReference type="AlphaFoldDB" id="A0A1G9JZD7"/>
<dbReference type="SMART" id="SM00867">
    <property type="entry name" value="YceI"/>
    <property type="match status" value="1"/>
</dbReference>
<organism evidence="3 4">
    <name type="scientific">Siphonobacter aquaeclarae</name>
    <dbReference type="NCBI Taxonomy" id="563176"/>
    <lineage>
        <taxon>Bacteria</taxon>
        <taxon>Pseudomonadati</taxon>
        <taxon>Bacteroidota</taxon>
        <taxon>Cytophagia</taxon>
        <taxon>Cytophagales</taxon>
        <taxon>Cytophagaceae</taxon>
        <taxon>Siphonobacter</taxon>
    </lineage>
</organism>
<dbReference type="SUPFAM" id="SSF101874">
    <property type="entry name" value="YceI-like"/>
    <property type="match status" value="1"/>
</dbReference>
<gene>
    <name evidence="3" type="ORF">SAMN04488090_0821</name>
</gene>
<protein>
    <submittedName>
        <fullName evidence="3">Polyisoprenoid-binding protein YceI</fullName>
    </submittedName>
</protein>
<dbReference type="OrthoDB" id="116832at2"/>
<dbReference type="STRING" id="563176.SAMN04488090_0821"/>
<dbReference type="InterPro" id="IPR036761">
    <property type="entry name" value="TTHA0802/YceI-like_sf"/>
</dbReference>
<keyword evidence="4" id="KW-1185">Reference proteome</keyword>
<dbReference type="PANTHER" id="PTHR34406:SF1">
    <property type="entry name" value="PROTEIN YCEI"/>
    <property type="match status" value="1"/>
</dbReference>
<proteinExistence type="predicted"/>
<reference evidence="3 4" key="1">
    <citation type="submission" date="2016-10" db="EMBL/GenBank/DDBJ databases">
        <authorList>
            <person name="de Groot N.N."/>
        </authorList>
    </citation>
    <scope>NUCLEOTIDE SEQUENCE [LARGE SCALE GENOMIC DNA]</scope>
    <source>
        <strain evidence="3 4">DSM 21668</strain>
    </source>
</reference>
<dbReference type="Gene3D" id="2.40.128.110">
    <property type="entry name" value="Lipid/polyisoprenoid-binding, YceI-like"/>
    <property type="match status" value="1"/>
</dbReference>
<dbReference type="Proteomes" id="UP000198901">
    <property type="component" value="Unassembled WGS sequence"/>
</dbReference>